<dbReference type="VEuPathDB" id="FungiDB:PGUG_05235"/>
<dbReference type="SUPFAM" id="SSF143744">
    <property type="entry name" value="GlcG-like"/>
    <property type="match status" value="1"/>
</dbReference>
<protein>
    <submittedName>
        <fullName evidence="1">Uncharacterized protein</fullName>
    </submittedName>
</protein>
<accession>A5DPN4</accession>
<organism evidence="1 2">
    <name type="scientific">Meyerozyma guilliermondii (strain ATCC 6260 / CBS 566 / DSM 6381 / JCM 1539 / NBRC 10279 / NRRL Y-324)</name>
    <name type="common">Yeast</name>
    <name type="synonym">Candida guilliermondii</name>
    <dbReference type="NCBI Taxonomy" id="294746"/>
    <lineage>
        <taxon>Eukaryota</taxon>
        <taxon>Fungi</taxon>
        <taxon>Dikarya</taxon>
        <taxon>Ascomycota</taxon>
        <taxon>Saccharomycotina</taxon>
        <taxon>Pichiomycetes</taxon>
        <taxon>Debaryomycetaceae</taxon>
        <taxon>Meyerozyma</taxon>
    </lineage>
</organism>
<dbReference type="PANTHER" id="PTHR28255:SF1">
    <property type="entry name" value="UPF0303 PROTEIN YBR137W"/>
    <property type="match status" value="1"/>
</dbReference>
<dbReference type="InterPro" id="IPR005624">
    <property type="entry name" value="PduO/GlcC-like"/>
</dbReference>
<dbReference type="KEGG" id="pgu:PGUG_05235"/>
<evidence type="ECO:0000313" key="1">
    <source>
        <dbReference type="EMBL" id="EDK41137.2"/>
    </source>
</evidence>
<dbReference type="HOGENOM" id="CLU_101036_1_1_1"/>
<dbReference type="PANTHER" id="PTHR28255">
    <property type="match status" value="1"/>
</dbReference>
<dbReference type="OrthoDB" id="2209940at2759"/>
<keyword evidence="2" id="KW-1185">Reference proteome</keyword>
<name>A5DPN4_PICGU</name>
<dbReference type="Proteomes" id="UP000001997">
    <property type="component" value="Unassembled WGS sequence"/>
</dbReference>
<gene>
    <name evidence="1" type="ORF">PGUG_05235</name>
</gene>
<dbReference type="RefSeq" id="XP_001482215.2">
    <property type="nucleotide sequence ID" value="XM_001482165.1"/>
</dbReference>
<proteinExistence type="predicted"/>
<dbReference type="Gene3D" id="3.30.450.150">
    <property type="entry name" value="Haem-degrading domain"/>
    <property type="match status" value="1"/>
</dbReference>
<reference evidence="1 2" key="1">
    <citation type="journal article" date="2009" name="Nature">
        <title>Evolution of pathogenicity and sexual reproduction in eight Candida genomes.</title>
        <authorList>
            <person name="Butler G."/>
            <person name="Rasmussen M.D."/>
            <person name="Lin M.F."/>
            <person name="Santos M.A."/>
            <person name="Sakthikumar S."/>
            <person name="Munro C.A."/>
            <person name="Rheinbay E."/>
            <person name="Grabherr M."/>
            <person name="Forche A."/>
            <person name="Reedy J.L."/>
            <person name="Agrafioti I."/>
            <person name="Arnaud M.B."/>
            <person name="Bates S."/>
            <person name="Brown A.J."/>
            <person name="Brunke S."/>
            <person name="Costanzo M.C."/>
            <person name="Fitzpatrick D.A."/>
            <person name="de Groot P.W."/>
            <person name="Harris D."/>
            <person name="Hoyer L.L."/>
            <person name="Hube B."/>
            <person name="Klis F.M."/>
            <person name="Kodira C."/>
            <person name="Lennard N."/>
            <person name="Logue M.E."/>
            <person name="Martin R."/>
            <person name="Neiman A.M."/>
            <person name="Nikolaou E."/>
            <person name="Quail M.A."/>
            <person name="Quinn J."/>
            <person name="Santos M.C."/>
            <person name="Schmitzberger F.F."/>
            <person name="Sherlock G."/>
            <person name="Shah P."/>
            <person name="Silverstein K.A."/>
            <person name="Skrzypek M.S."/>
            <person name="Soll D."/>
            <person name="Staggs R."/>
            <person name="Stansfield I."/>
            <person name="Stumpf M.P."/>
            <person name="Sudbery P.E."/>
            <person name="Srikantha T."/>
            <person name="Zeng Q."/>
            <person name="Berman J."/>
            <person name="Berriman M."/>
            <person name="Heitman J."/>
            <person name="Gow N.A."/>
            <person name="Lorenz M.C."/>
            <person name="Birren B.W."/>
            <person name="Kellis M."/>
            <person name="Cuomo C.A."/>
        </authorList>
    </citation>
    <scope>NUCLEOTIDE SEQUENCE [LARGE SCALE GENOMIC DNA]</scope>
    <source>
        <strain evidence="2">ATCC 6260 / CBS 566 / DSM 6381 / JCM 1539 / NBRC 10279 / NRRL Y-324</strain>
    </source>
</reference>
<dbReference type="GO" id="GO:0072380">
    <property type="term" value="C:TRC complex"/>
    <property type="evidence" value="ECO:0007669"/>
    <property type="project" value="TreeGrafter"/>
</dbReference>
<evidence type="ECO:0000313" key="2">
    <source>
        <dbReference type="Proteomes" id="UP000001997"/>
    </source>
</evidence>
<dbReference type="InterPro" id="IPR038084">
    <property type="entry name" value="PduO/GlcC-like_sf"/>
</dbReference>
<dbReference type="InParanoid" id="A5DPN4"/>
<dbReference type="Pfam" id="PF03928">
    <property type="entry name" value="HbpS-like"/>
    <property type="match status" value="1"/>
</dbReference>
<dbReference type="GeneID" id="5124477"/>
<sequence>MSWLKRYQKIQELSQIRNAEGEAIALSNFDRTLAWEIGCCAKSLAEDLGANNFVIDITSESGQILFHAMSGSKIMLDDEEWVRKNCNTAIKRGFSTYILTTYVSKYNKENGILVENTLYNAGGVPIRLKESKSIVGALTIRATRDERDHWVAIETLHRFAQKNQKST</sequence>
<dbReference type="GO" id="GO:0006620">
    <property type="term" value="P:post-translational protein targeting to endoplasmic reticulum membrane"/>
    <property type="evidence" value="ECO:0007669"/>
    <property type="project" value="TreeGrafter"/>
</dbReference>
<dbReference type="InterPro" id="IPR010371">
    <property type="entry name" value="YBR137W-like"/>
</dbReference>
<dbReference type="AlphaFoldDB" id="A5DPN4"/>
<dbReference type="EMBL" id="CH408161">
    <property type="protein sequence ID" value="EDK41137.2"/>
    <property type="molecule type" value="Genomic_DNA"/>
</dbReference>